<feature type="domain" description="Clip" evidence="7">
    <location>
        <begin position="20"/>
        <end position="75"/>
    </location>
</feature>
<dbReference type="PROSITE" id="PS51888">
    <property type="entry name" value="CLIP"/>
    <property type="match status" value="1"/>
</dbReference>
<evidence type="ECO:0000313" key="8">
    <source>
        <dbReference type="EMBL" id="KAJ3647656.1"/>
    </source>
</evidence>
<dbReference type="Gene3D" id="2.40.10.10">
    <property type="entry name" value="Trypsin-like serine proteases"/>
    <property type="match status" value="2"/>
</dbReference>
<name>A0AA38I208_9CUCU</name>
<evidence type="ECO:0000313" key="9">
    <source>
        <dbReference type="Proteomes" id="UP001168821"/>
    </source>
</evidence>
<dbReference type="SMART" id="SM00680">
    <property type="entry name" value="CLIP"/>
    <property type="match status" value="1"/>
</dbReference>
<evidence type="ECO:0000256" key="4">
    <source>
        <dbReference type="ARBA" id="ARBA00022825"/>
    </source>
</evidence>
<dbReference type="Gene3D" id="3.30.1640.30">
    <property type="match status" value="1"/>
</dbReference>
<dbReference type="EMBL" id="JALNTZ010000006">
    <property type="protein sequence ID" value="KAJ3647656.1"/>
    <property type="molecule type" value="Genomic_DNA"/>
</dbReference>
<evidence type="ECO:0000259" key="7">
    <source>
        <dbReference type="PROSITE" id="PS51888"/>
    </source>
</evidence>
<evidence type="ECO:0000256" key="6">
    <source>
        <dbReference type="SAM" id="SignalP"/>
    </source>
</evidence>
<evidence type="ECO:0000256" key="1">
    <source>
        <dbReference type="ARBA" id="ARBA00022670"/>
    </source>
</evidence>
<keyword evidence="2 6" id="KW-0732">Signal</keyword>
<evidence type="ECO:0000256" key="2">
    <source>
        <dbReference type="ARBA" id="ARBA00022729"/>
    </source>
</evidence>
<keyword evidence="9" id="KW-1185">Reference proteome</keyword>
<dbReference type="Pfam" id="PF00089">
    <property type="entry name" value="Trypsin"/>
    <property type="match status" value="1"/>
</dbReference>
<feature type="signal peptide" evidence="6">
    <location>
        <begin position="1"/>
        <end position="16"/>
    </location>
</feature>
<evidence type="ECO:0000256" key="3">
    <source>
        <dbReference type="ARBA" id="ARBA00022801"/>
    </source>
</evidence>
<accession>A0AA38I208</accession>
<dbReference type="InterPro" id="IPR018114">
    <property type="entry name" value="TRYPSIN_HIS"/>
</dbReference>
<keyword evidence="1" id="KW-0645">Protease</keyword>
<dbReference type="AlphaFoldDB" id="A0AA38I208"/>
<protein>
    <recommendedName>
        <fullName evidence="7">Clip domain-containing protein</fullName>
    </recommendedName>
</protein>
<dbReference type="GO" id="GO:0004252">
    <property type="term" value="F:serine-type endopeptidase activity"/>
    <property type="evidence" value="ECO:0007669"/>
    <property type="project" value="InterPro"/>
</dbReference>
<dbReference type="SUPFAM" id="SSF50494">
    <property type="entry name" value="Trypsin-like serine proteases"/>
    <property type="match status" value="1"/>
</dbReference>
<keyword evidence="4" id="KW-0720">Serine protease</keyword>
<organism evidence="8 9">
    <name type="scientific">Zophobas morio</name>
    <dbReference type="NCBI Taxonomy" id="2755281"/>
    <lineage>
        <taxon>Eukaryota</taxon>
        <taxon>Metazoa</taxon>
        <taxon>Ecdysozoa</taxon>
        <taxon>Arthropoda</taxon>
        <taxon>Hexapoda</taxon>
        <taxon>Insecta</taxon>
        <taxon>Pterygota</taxon>
        <taxon>Neoptera</taxon>
        <taxon>Endopterygota</taxon>
        <taxon>Coleoptera</taxon>
        <taxon>Polyphaga</taxon>
        <taxon>Cucujiformia</taxon>
        <taxon>Tenebrionidae</taxon>
        <taxon>Zophobas</taxon>
    </lineage>
</organism>
<keyword evidence="5" id="KW-1015">Disulfide bond</keyword>
<keyword evidence="3" id="KW-0378">Hydrolase</keyword>
<dbReference type="InterPro" id="IPR051333">
    <property type="entry name" value="CLIP_Serine_Protease"/>
</dbReference>
<sequence length="175" mass="19105">MLTTLLLLLFVCTAHAQSNGCQTPDKQPGFCIVVQSCKTLSDFVSKLPKPFSPAIREKIKAYQCGVSGNKAKVCCPLKPIIDQSGGGSEGFQFPDVSNHRNINLLPKSCGHLDTFVNKVVNGNETVLFEFPWMALLSYQTKRGPDFRCGGSIINENYILTAAHCVVNVERAGLKL</sequence>
<dbReference type="Pfam" id="PF12032">
    <property type="entry name" value="CLIP"/>
    <property type="match status" value="1"/>
</dbReference>
<dbReference type="Proteomes" id="UP001168821">
    <property type="component" value="Unassembled WGS sequence"/>
</dbReference>
<comment type="caution">
    <text evidence="8">The sequence shown here is derived from an EMBL/GenBank/DDBJ whole genome shotgun (WGS) entry which is preliminary data.</text>
</comment>
<dbReference type="GO" id="GO:0006508">
    <property type="term" value="P:proteolysis"/>
    <property type="evidence" value="ECO:0007669"/>
    <property type="project" value="UniProtKB-KW"/>
</dbReference>
<proteinExistence type="predicted"/>
<dbReference type="PANTHER" id="PTHR24260:SF140">
    <property type="entry name" value="SERINE PROTEASE GRASS"/>
    <property type="match status" value="1"/>
</dbReference>
<dbReference type="InterPro" id="IPR009003">
    <property type="entry name" value="Peptidase_S1_PA"/>
</dbReference>
<dbReference type="InterPro" id="IPR043504">
    <property type="entry name" value="Peptidase_S1_PA_chymotrypsin"/>
</dbReference>
<dbReference type="InterPro" id="IPR001254">
    <property type="entry name" value="Trypsin_dom"/>
</dbReference>
<dbReference type="PANTHER" id="PTHR24260">
    <property type="match status" value="1"/>
</dbReference>
<dbReference type="InterPro" id="IPR038565">
    <property type="entry name" value="CLIP_sf"/>
</dbReference>
<dbReference type="InterPro" id="IPR022700">
    <property type="entry name" value="CLIP"/>
</dbReference>
<evidence type="ECO:0000256" key="5">
    <source>
        <dbReference type="ARBA" id="ARBA00023157"/>
    </source>
</evidence>
<gene>
    <name evidence="8" type="ORF">Zmor_019521</name>
</gene>
<reference evidence="8" key="1">
    <citation type="journal article" date="2023" name="G3 (Bethesda)">
        <title>Whole genome assemblies of Zophobas morio and Tenebrio molitor.</title>
        <authorList>
            <person name="Kaur S."/>
            <person name="Stinson S.A."/>
            <person name="diCenzo G.C."/>
        </authorList>
    </citation>
    <scope>NUCLEOTIDE SEQUENCE</scope>
    <source>
        <strain evidence="8">QUZm001</strain>
    </source>
</reference>
<feature type="chain" id="PRO_5041227096" description="Clip domain-containing protein" evidence="6">
    <location>
        <begin position="17"/>
        <end position="175"/>
    </location>
</feature>
<dbReference type="PROSITE" id="PS00134">
    <property type="entry name" value="TRYPSIN_HIS"/>
    <property type="match status" value="1"/>
</dbReference>